<sequence>MPRCSMTSARSPSICTSSLPTAAPGTRGMARCISRTASATAPIASTACTAPQQAYSMSSCSTAIFWTGSAAILRYGGRCSMCLPGSTNMLGCWANSLCKQTARLWRRNWAGIRLVPWPHPSTRYNASCWMGCAICSRKS</sequence>
<name>A0A645FMP0_9ZZZZ</name>
<reference evidence="1" key="1">
    <citation type="submission" date="2019-08" db="EMBL/GenBank/DDBJ databases">
        <authorList>
            <person name="Kucharzyk K."/>
            <person name="Murdoch R.W."/>
            <person name="Higgins S."/>
            <person name="Loffler F."/>
        </authorList>
    </citation>
    <scope>NUCLEOTIDE SEQUENCE</scope>
</reference>
<proteinExistence type="predicted"/>
<dbReference type="EMBL" id="VSSQ01062515">
    <property type="protein sequence ID" value="MPN15677.1"/>
    <property type="molecule type" value="Genomic_DNA"/>
</dbReference>
<gene>
    <name evidence="1" type="ORF">SDC9_163011</name>
</gene>
<organism evidence="1">
    <name type="scientific">bioreactor metagenome</name>
    <dbReference type="NCBI Taxonomy" id="1076179"/>
    <lineage>
        <taxon>unclassified sequences</taxon>
        <taxon>metagenomes</taxon>
        <taxon>ecological metagenomes</taxon>
    </lineage>
</organism>
<dbReference type="AlphaFoldDB" id="A0A645FMP0"/>
<comment type="caution">
    <text evidence="1">The sequence shown here is derived from an EMBL/GenBank/DDBJ whole genome shotgun (WGS) entry which is preliminary data.</text>
</comment>
<accession>A0A645FMP0</accession>
<protein>
    <submittedName>
        <fullName evidence="1">Uncharacterized protein</fullName>
    </submittedName>
</protein>
<evidence type="ECO:0000313" key="1">
    <source>
        <dbReference type="EMBL" id="MPN15677.1"/>
    </source>
</evidence>